<protein>
    <submittedName>
        <fullName evidence="1">Uncharacterized protein</fullName>
    </submittedName>
</protein>
<name>A0A8S5T2X9_9CAUD</name>
<proteinExistence type="predicted"/>
<evidence type="ECO:0000313" key="1">
    <source>
        <dbReference type="EMBL" id="DAF57617.1"/>
    </source>
</evidence>
<organism evidence="1">
    <name type="scientific">Siphoviridae sp. ctM6i4</name>
    <dbReference type="NCBI Taxonomy" id="2827852"/>
    <lineage>
        <taxon>Viruses</taxon>
        <taxon>Duplodnaviria</taxon>
        <taxon>Heunggongvirae</taxon>
        <taxon>Uroviricota</taxon>
        <taxon>Caudoviricetes</taxon>
    </lineage>
</organism>
<reference evidence="1" key="1">
    <citation type="journal article" date="2021" name="Proc. Natl. Acad. Sci. U.S.A.">
        <title>A Catalog of Tens of Thousands of Viruses from Human Metagenomes Reveals Hidden Associations with Chronic Diseases.</title>
        <authorList>
            <person name="Tisza M.J."/>
            <person name="Buck C.B."/>
        </authorList>
    </citation>
    <scope>NUCLEOTIDE SEQUENCE</scope>
    <source>
        <strain evidence="1">CtM6i4</strain>
    </source>
</reference>
<accession>A0A8S5T2X9</accession>
<dbReference type="EMBL" id="BK032735">
    <property type="protein sequence ID" value="DAF57617.1"/>
    <property type="molecule type" value="Genomic_DNA"/>
</dbReference>
<sequence>MELKNYNIEATGSLYCSENFTTIRVDGQTYGIEKLIYEMMKSLKKEENLGIEACGTLNITFTREPEKLTVNGTVKKEEKA</sequence>